<organism evidence="5 6">
    <name type="scientific">Streptomyces candidus</name>
    <dbReference type="NCBI Taxonomy" id="67283"/>
    <lineage>
        <taxon>Bacteria</taxon>
        <taxon>Bacillati</taxon>
        <taxon>Actinomycetota</taxon>
        <taxon>Actinomycetes</taxon>
        <taxon>Kitasatosporales</taxon>
        <taxon>Streptomycetaceae</taxon>
        <taxon>Streptomyces</taxon>
    </lineage>
</organism>
<reference evidence="5 6" key="1">
    <citation type="submission" date="2020-08" db="EMBL/GenBank/DDBJ databases">
        <title>Genomic Encyclopedia of Type Strains, Phase IV (KMG-IV): sequencing the most valuable type-strain genomes for metagenomic binning, comparative biology and taxonomic classification.</title>
        <authorList>
            <person name="Goeker M."/>
        </authorList>
    </citation>
    <scope>NUCLEOTIDE SEQUENCE [LARGE SCALE GENOMIC DNA]</scope>
    <source>
        <strain evidence="5 6">DSM 40141</strain>
    </source>
</reference>
<dbReference type="Proteomes" id="UP000540423">
    <property type="component" value="Unassembled WGS sequence"/>
</dbReference>
<keyword evidence="1" id="KW-0560">Oxidoreductase</keyword>
<dbReference type="InterPro" id="IPR000683">
    <property type="entry name" value="Gfo/Idh/MocA-like_OxRdtase_N"/>
</dbReference>
<feature type="domain" description="GFO/IDH/MocA-like oxidoreductase" evidence="4">
    <location>
        <begin position="165"/>
        <end position="294"/>
    </location>
</feature>
<evidence type="ECO:0000259" key="3">
    <source>
        <dbReference type="Pfam" id="PF01408"/>
    </source>
</evidence>
<dbReference type="Pfam" id="PF14100">
    <property type="entry name" value="DUF6807"/>
    <property type="match status" value="1"/>
</dbReference>
<feature type="region of interest" description="Disordered" evidence="2">
    <location>
        <begin position="1"/>
        <end position="29"/>
    </location>
</feature>
<dbReference type="GO" id="GO:0000166">
    <property type="term" value="F:nucleotide binding"/>
    <property type="evidence" value="ECO:0007669"/>
    <property type="project" value="InterPro"/>
</dbReference>
<feature type="compositionally biased region" description="Pro residues" evidence="2">
    <location>
        <begin position="1"/>
        <end position="18"/>
    </location>
</feature>
<dbReference type="Gene3D" id="3.40.50.720">
    <property type="entry name" value="NAD(P)-binding Rossmann-like Domain"/>
    <property type="match status" value="1"/>
</dbReference>
<dbReference type="EMBL" id="JACHEM010000016">
    <property type="protein sequence ID" value="MBB6438959.1"/>
    <property type="molecule type" value="Genomic_DNA"/>
</dbReference>
<dbReference type="SUPFAM" id="SSF55347">
    <property type="entry name" value="Glyceraldehyde-3-phosphate dehydrogenase-like, C-terminal domain"/>
    <property type="match status" value="1"/>
</dbReference>
<evidence type="ECO:0000256" key="1">
    <source>
        <dbReference type="ARBA" id="ARBA00023002"/>
    </source>
</evidence>
<dbReference type="InterPro" id="IPR055170">
    <property type="entry name" value="GFO_IDH_MocA-like_dom"/>
</dbReference>
<evidence type="ECO:0000313" key="6">
    <source>
        <dbReference type="Proteomes" id="UP000540423"/>
    </source>
</evidence>
<proteinExistence type="predicted"/>
<dbReference type="Gene3D" id="3.30.360.10">
    <property type="entry name" value="Dihydrodipicolinate Reductase, domain 2"/>
    <property type="match status" value="1"/>
</dbReference>
<evidence type="ECO:0000313" key="5">
    <source>
        <dbReference type="EMBL" id="MBB6438959.1"/>
    </source>
</evidence>
<dbReference type="PANTHER" id="PTHR43818">
    <property type="entry name" value="BCDNA.GH03377"/>
    <property type="match status" value="1"/>
</dbReference>
<keyword evidence="6" id="KW-1185">Reference proteome</keyword>
<accession>A0A7X0LSZ6</accession>
<name>A0A7X0LSZ6_9ACTN</name>
<dbReference type="SUPFAM" id="SSF51735">
    <property type="entry name" value="NAD(P)-binding Rossmann-fold domains"/>
    <property type="match status" value="1"/>
</dbReference>
<dbReference type="Pfam" id="PF01408">
    <property type="entry name" value="GFO_IDH_MocA"/>
    <property type="match status" value="1"/>
</dbReference>
<evidence type="ECO:0000259" key="4">
    <source>
        <dbReference type="Pfam" id="PF22725"/>
    </source>
</evidence>
<dbReference type="Pfam" id="PF22725">
    <property type="entry name" value="GFO_IDH_MocA_C3"/>
    <property type="match status" value="1"/>
</dbReference>
<evidence type="ECO:0000256" key="2">
    <source>
        <dbReference type="SAM" id="MobiDB-lite"/>
    </source>
</evidence>
<protein>
    <submittedName>
        <fullName evidence="5">Putative dehydrogenase</fullName>
    </submittedName>
</protein>
<dbReference type="InterPro" id="IPR029475">
    <property type="entry name" value="DUF6807"/>
</dbReference>
<feature type="domain" description="Gfo/Idh/MocA-like oxidoreductase N-terminal" evidence="3">
    <location>
        <begin position="41"/>
        <end position="155"/>
    </location>
</feature>
<sequence length="738" mass="78876">MSSTPAPKPPTPSDPRPQPRTHSQDASLPLPVVLAGARGHGRWHLENIRRLEALGVVRLAGICELKPLDEAELEGVSDPSRPPAQSADFGELLDTTGARVAVLCTPLHTHTDLALTAARRGVHVLLEKPPAPSYTEFARMADGIRAAGVVCQIGFQSLGSHALPAVRQLVADGVIGELRGIGAAGAWARDTAYFNRAAWSGRRRLNGADVVDGALTNPLAHAVATSLALAGSCRAEDVASIETELFRAHDIESDDTSCVRISTVRGIPVTIAATLCAGEPSAPYVIVHGSEGRITFWYTEDRVRVNSNTPHRGSYAVHDASYTAHETSYGRSDLLENLAAHLTRGEPLLVPPESTGAFMRVVEAVRLAPDPVALPSSVWRTGQGEAAPRRIVDGVEALVAASAETLSLYSELGASWARPDDRFDRDELSVKSSDSSLILRSSGRAVARYVYRPDVASGLSPRPYLHPVCTLSGRRVTEELPEDHPHHLGVGVAVPDVNGISFWGGSTYVRDLGPRYLDNHGVQVHRGWQRRNAACFVQKLSWRADGEPGAEELIREHRTVTSIELDSQVWALDFAFALTNSTDRPLSIGSPATNGRPGAGYGGFFWRAPKEATAPEAFTAAGTGEEAVHGRTADWVAVAGGDESAGQGWTLAFAGATEDTRRDPWFVRTSEYPGVGSSLAWSERLSLESGEMLVRRVVTVVADGRPDRDAVAAYVNKAVSAATAGTPLPFQSTDPRGD</sequence>
<dbReference type="PANTHER" id="PTHR43818:SF11">
    <property type="entry name" value="BCDNA.GH03377"/>
    <property type="match status" value="1"/>
</dbReference>
<dbReference type="InterPro" id="IPR036291">
    <property type="entry name" value="NAD(P)-bd_dom_sf"/>
</dbReference>
<gene>
    <name evidence="5" type="ORF">HNQ79_005471</name>
</gene>
<dbReference type="InterPro" id="IPR050463">
    <property type="entry name" value="Gfo/Idh/MocA_oxidrdct_glycsds"/>
</dbReference>
<dbReference type="AlphaFoldDB" id="A0A7X0LSZ6"/>
<comment type="caution">
    <text evidence="5">The sequence shown here is derived from an EMBL/GenBank/DDBJ whole genome shotgun (WGS) entry which is preliminary data.</text>
</comment>
<dbReference type="GO" id="GO:0016491">
    <property type="term" value="F:oxidoreductase activity"/>
    <property type="evidence" value="ECO:0007669"/>
    <property type="project" value="UniProtKB-KW"/>
</dbReference>